<proteinExistence type="inferred from homology"/>
<dbReference type="CDD" id="cd20491">
    <property type="entry name" value="cupin_KduI_C"/>
    <property type="match status" value="1"/>
</dbReference>
<keyword evidence="5 7" id="KW-0862">Zinc</keyword>
<evidence type="ECO:0000256" key="7">
    <source>
        <dbReference type="HAMAP-Rule" id="MF_00687"/>
    </source>
</evidence>
<dbReference type="SUPFAM" id="SSF51182">
    <property type="entry name" value="RmlC-like cupins"/>
    <property type="match status" value="1"/>
</dbReference>
<feature type="binding site" evidence="7">
    <location>
        <position position="247"/>
    </location>
    <ligand>
        <name>Zn(2+)</name>
        <dbReference type="ChEBI" id="CHEBI:29105"/>
    </ligand>
</feature>
<dbReference type="NCBIfam" id="NF002091">
    <property type="entry name" value="PRK00924.1"/>
    <property type="match status" value="1"/>
</dbReference>
<dbReference type="GO" id="GO:0008697">
    <property type="term" value="F:4-deoxy-L-threo-5-hexosulose-uronate ketol-isomerase activity"/>
    <property type="evidence" value="ECO:0007669"/>
    <property type="project" value="UniProtKB-UniRule"/>
</dbReference>
<comment type="cofactor">
    <cofactor evidence="7">
        <name>Zn(2+)</name>
        <dbReference type="ChEBI" id="CHEBI:29105"/>
    </cofactor>
    <text evidence="7">Binds 1 zinc ion per subunit.</text>
</comment>
<dbReference type="PANTHER" id="PTHR38461:SF1">
    <property type="entry name" value="4-DEOXY-L-THREO-5-HEXOSULOSE-URONATE KETOL-ISOMERASE"/>
    <property type="match status" value="1"/>
</dbReference>
<dbReference type="HAMAP" id="MF_00687">
    <property type="entry name" value="KduI"/>
    <property type="match status" value="1"/>
</dbReference>
<dbReference type="PIRSF" id="PIRSF006625">
    <property type="entry name" value="KduI"/>
    <property type="match status" value="1"/>
</dbReference>
<dbReference type="Gene3D" id="2.60.120.520">
    <property type="entry name" value="pectin degrading enzyme 5-keto 4- deoxyuronate isomerase, domain 1"/>
    <property type="match status" value="1"/>
</dbReference>
<dbReference type="GO" id="GO:0019698">
    <property type="term" value="P:D-galacturonate catabolic process"/>
    <property type="evidence" value="ECO:0007669"/>
    <property type="project" value="TreeGrafter"/>
</dbReference>
<reference evidence="8 9" key="1">
    <citation type="submission" date="2019-03" db="EMBL/GenBank/DDBJ databases">
        <title>Genomic Encyclopedia of Type Strains, Phase IV (KMG-IV): sequencing the most valuable type-strain genomes for metagenomic binning, comparative biology and taxonomic classification.</title>
        <authorList>
            <person name="Goeker M."/>
        </authorList>
    </citation>
    <scope>NUCLEOTIDE SEQUENCE [LARGE SCALE GENOMIC DNA]</scope>
    <source>
        <strain evidence="8 9">DSM 18401</strain>
    </source>
</reference>
<evidence type="ECO:0000256" key="5">
    <source>
        <dbReference type="ARBA" id="ARBA00022833"/>
    </source>
</evidence>
<organism evidence="8 9">
    <name type="scientific">Shinella granuli</name>
    <dbReference type="NCBI Taxonomy" id="323621"/>
    <lineage>
        <taxon>Bacteria</taxon>
        <taxon>Pseudomonadati</taxon>
        <taxon>Pseudomonadota</taxon>
        <taxon>Alphaproteobacteria</taxon>
        <taxon>Hyphomicrobiales</taxon>
        <taxon>Rhizobiaceae</taxon>
        <taxon>Shinella</taxon>
    </lineage>
</organism>
<evidence type="ECO:0000256" key="2">
    <source>
        <dbReference type="ARBA" id="ARBA00005148"/>
    </source>
</evidence>
<comment type="similarity">
    <text evidence="3 7">Belongs to the KduI family.</text>
</comment>
<comment type="catalytic activity">
    <reaction evidence="1 7">
        <text>5-dehydro-4-deoxy-D-glucuronate = 3-deoxy-D-glycero-2,5-hexodiulosonate</text>
        <dbReference type="Rhea" id="RHEA:23896"/>
        <dbReference type="ChEBI" id="CHEBI:17117"/>
        <dbReference type="ChEBI" id="CHEBI:29071"/>
        <dbReference type="EC" id="5.3.1.17"/>
    </reaction>
</comment>
<dbReference type="EC" id="5.3.1.17" evidence="7"/>
<dbReference type="Proteomes" id="UP000295351">
    <property type="component" value="Unassembled WGS sequence"/>
</dbReference>
<evidence type="ECO:0000256" key="4">
    <source>
        <dbReference type="ARBA" id="ARBA00022723"/>
    </source>
</evidence>
<keyword evidence="9" id="KW-1185">Reference proteome</keyword>
<evidence type="ECO:0000313" key="8">
    <source>
        <dbReference type="EMBL" id="TCN46081.1"/>
    </source>
</evidence>
<dbReference type="EMBL" id="SLVX01000005">
    <property type="protein sequence ID" value="TCN46081.1"/>
    <property type="molecule type" value="Genomic_DNA"/>
</dbReference>
<dbReference type="GO" id="GO:0045490">
    <property type="term" value="P:pectin catabolic process"/>
    <property type="evidence" value="ECO:0007669"/>
    <property type="project" value="UniProtKB-UniRule"/>
</dbReference>
<comment type="pathway">
    <text evidence="2 7">Glycan metabolism; pectin degradation; 2-dehydro-3-deoxy-D-gluconate from pectin: step 4/5.</text>
</comment>
<dbReference type="InterPro" id="IPR027449">
    <property type="entry name" value="KduI_N"/>
</dbReference>
<dbReference type="AlphaFoldDB" id="A0A4R2CXX5"/>
<dbReference type="InterPro" id="IPR021120">
    <property type="entry name" value="KduI/IolB_isomerase"/>
</dbReference>
<dbReference type="InterPro" id="IPR014710">
    <property type="entry name" value="RmlC-like_jellyroll"/>
</dbReference>
<feature type="binding site" evidence="7">
    <location>
        <position position="205"/>
    </location>
    <ligand>
        <name>Zn(2+)</name>
        <dbReference type="ChEBI" id="CHEBI:29105"/>
    </ligand>
</feature>
<keyword evidence="6 7" id="KW-0413">Isomerase</keyword>
<feature type="binding site" evidence="7">
    <location>
        <position position="198"/>
    </location>
    <ligand>
        <name>Zn(2+)</name>
        <dbReference type="ChEBI" id="CHEBI:29105"/>
    </ligand>
</feature>
<keyword evidence="4 7" id="KW-0479">Metal-binding</keyword>
<dbReference type="Pfam" id="PF04962">
    <property type="entry name" value="KduI"/>
    <property type="match status" value="1"/>
</dbReference>
<dbReference type="Gene3D" id="2.60.120.10">
    <property type="entry name" value="Jelly Rolls"/>
    <property type="match status" value="1"/>
</dbReference>
<evidence type="ECO:0000256" key="3">
    <source>
        <dbReference type="ARBA" id="ARBA00008086"/>
    </source>
</evidence>
<dbReference type="GO" id="GO:0042840">
    <property type="term" value="P:D-glucuronate catabolic process"/>
    <property type="evidence" value="ECO:0007669"/>
    <property type="project" value="TreeGrafter"/>
</dbReference>
<feature type="binding site" evidence="7">
    <location>
        <position position="200"/>
    </location>
    <ligand>
        <name>Zn(2+)</name>
        <dbReference type="ChEBI" id="CHEBI:29105"/>
    </ligand>
</feature>
<gene>
    <name evidence="7" type="primary">kduI</name>
    <name evidence="8" type="ORF">EV665_105168</name>
</gene>
<dbReference type="InterPro" id="IPR011051">
    <property type="entry name" value="RmlC_Cupin_sf"/>
</dbReference>
<dbReference type="PANTHER" id="PTHR38461">
    <property type="entry name" value="4-DEOXY-L-THREO-5-HEXOSULOSE-URONATE KETOL-ISOMERASE"/>
    <property type="match status" value="1"/>
</dbReference>
<evidence type="ECO:0000256" key="6">
    <source>
        <dbReference type="ARBA" id="ARBA00023235"/>
    </source>
</evidence>
<evidence type="ECO:0000313" key="9">
    <source>
        <dbReference type="Proteomes" id="UP000295351"/>
    </source>
</evidence>
<name>A0A4R2CXX5_SHIGR</name>
<comment type="function">
    <text evidence="7">Catalyzes the isomerization of 5-dehydro-4-deoxy-D-glucuronate to 3-deoxy-D-glycero-2,5-hexodiulosonate.</text>
</comment>
<protein>
    <recommendedName>
        <fullName evidence="7">4-deoxy-L-threo-5-hexosulose-uronate ketol-isomerase</fullName>
        <ecNumber evidence="7">5.3.1.17</ecNumber>
    </recommendedName>
    <alternativeName>
        <fullName evidence="7">5-keto-4-deoxyuronate isomerase</fullName>
    </alternativeName>
    <alternativeName>
        <fullName evidence="7">DKI isomerase</fullName>
    </alternativeName>
</protein>
<comment type="caution">
    <text evidence="8">The sequence shown here is derived from an EMBL/GenBank/DDBJ whole genome shotgun (WGS) entry which is preliminary data.</text>
</comment>
<accession>A0A4R2CXX5</accession>
<dbReference type="InterPro" id="IPR007045">
    <property type="entry name" value="KduI"/>
</dbReference>
<evidence type="ECO:0000256" key="1">
    <source>
        <dbReference type="ARBA" id="ARBA00000552"/>
    </source>
</evidence>
<sequence>MTVSVSVRQVVGPEDAARRDTKGLREGFVIEAMFQPGELNLTYSHLDRMIVGGIVPTGERLVIDGITETGTERFLDRREAAIVNIGGSGVVSVGGRDYALGFQEAIYVGMGEGPLGFTSDDPAAPALFYLLSAPAHRACPTVHITREMAKKVHLGSAEESNARTINQYVHPDVCESCQLLVGLTMFEPGSVWNTMPAHVHDRRMEVYLYFGMQAATRIFHFMGEPGETRHVVLKNHEAVLSPGWSIHSGAGTGRYAFIWAMAGDNMSFTDMDKVPMESLR</sequence>
<dbReference type="UniPathway" id="UPA00545">
    <property type="reaction ID" value="UER00826"/>
</dbReference>
<dbReference type="CDD" id="cd20294">
    <property type="entry name" value="cupin_KduI_N"/>
    <property type="match status" value="1"/>
</dbReference>
<dbReference type="GO" id="GO:0008270">
    <property type="term" value="F:zinc ion binding"/>
    <property type="evidence" value="ECO:0007669"/>
    <property type="project" value="UniProtKB-UniRule"/>
</dbReference>
<dbReference type="RefSeq" id="WP_133034114.1">
    <property type="nucleotide sequence ID" value="NZ_BAABEI010000002.1"/>
</dbReference>